<dbReference type="OrthoDB" id="9808633at2"/>
<dbReference type="Gene3D" id="3.90.550.10">
    <property type="entry name" value="Spore Coat Polysaccharide Biosynthesis Protein SpsA, Chain A"/>
    <property type="match status" value="1"/>
</dbReference>
<gene>
    <name evidence="9" type="ORF">TMES_10585</name>
</gene>
<dbReference type="PANTHER" id="PTHR30606:SF9">
    <property type="entry name" value="LIPID A BIOSYNTHESIS LAUROYLTRANSFERASE"/>
    <property type="match status" value="1"/>
</dbReference>
<comment type="caution">
    <text evidence="9">The sequence shown here is derived from an EMBL/GenBank/DDBJ whole genome shotgun (WGS) entry which is preliminary data.</text>
</comment>
<keyword evidence="3" id="KW-0997">Cell inner membrane</keyword>
<evidence type="ECO:0000313" key="9">
    <source>
        <dbReference type="EMBL" id="OSQ38316.1"/>
    </source>
</evidence>
<keyword evidence="4" id="KW-0808">Transferase</keyword>
<dbReference type="CDD" id="cd07984">
    <property type="entry name" value="LPLAT_LABLAT-like"/>
    <property type="match status" value="1"/>
</dbReference>
<keyword evidence="2" id="KW-1003">Cell membrane</keyword>
<organism evidence="9 10">
    <name type="scientific">Thalassospira mesophila</name>
    <dbReference type="NCBI Taxonomy" id="1293891"/>
    <lineage>
        <taxon>Bacteria</taxon>
        <taxon>Pseudomonadati</taxon>
        <taxon>Pseudomonadota</taxon>
        <taxon>Alphaproteobacteria</taxon>
        <taxon>Rhodospirillales</taxon>
        <taxon>Thalassospiraceae</taxon>
        <taxon>Thalassospira</taxon>
    </lineage>
</organism>
<sequence length="577" mass="65272">MQICAVIPTHNHHTALANVVAAVRACGLPVIIIDDGSDALARDAIATLHAPQNDVVVHRLDENGGKGIAVMTGFAIARRRGFTHAVQVDADGQHDLDRIPDLLTAARQHPNAIITGKPVYDDSVPTARKMGRWATHVWVWVETLSLNIRDSMCGFRVYPVAASLDVWKREGIGAKMDFDTEIMVRMFWRGADVISIPVRVIYPDGNISNFRLWDDNVLITLMHFRLVFGMLVRLPGFVLHGGKWQPDTANTGARNGTEADNISHTRRSQHWADIDERGMYWGMRFLGWVYKTGGRYLCLGVMLPVIVYFFLTGDTARKASRKYLRKMARVNGTAPPRWRDSFRHFWRFGEAALDKVAGWSGEIKMDDVLFPDGQQGVFSYLPKDQAIVLLVSHFGNIEMIRALASRERNFRVNVLLHQKNAARFGKVLQKLAPESQVNLIEVSDIGPDTAIMLRQKVEQGEWVVIAADRVAIGARDKTVMVPFLGDPAPLPQGPFILAHLLGCPVYMAAAWRNNNQFEVAWEKLTDRMVLPRGKRVEAITKYASQYMAWLEPRVRAHPMQWYNFFDFWARPKDKDDQ</sequence>
<keyword evidence="7" id="KW-1133">Transmembrane helix</keyword>
<dbReference type="GO" id="GO:0005886">
    <property type="term" value="C:plasma membrane"/>
    <property type="evidence" value="ECO:0007669"/>
    <property type="project" value="UniProtKB-SubCell"/>
</dbReference>
<dbReference type="GO" id="GO:0009247">
    <property type="term" value="P:glycolipid biosynthetic process"/>
    <property type="evidence" value="ECO:0007669"/>
    <property type="project" value="UniProtKB-ARBA"/>
</dbReference>
<evidence type="ECO:0000256" key="3">
    <source>
        <dbReference type="ARBA" id="ARBA00022519"/>
    </source>
</evidence>
<evidence type="ECO:0000256" key="4">
    <source>
        <dbReference type="ARBA" id="ARBA00022679"/>
    </source>
</evidence>
<name>A0A1Y2KZM3_9PROT</name>
<dbReference type="AlphaFoldDB" id="A0A1Y2KZM3"/>
<dbReference type="EMBL" id="JFKA01000004">
    <property type="protein sequence ID" value="OSQ38316.1"/>
    <property type="molecule type" value="Genomic_DNA"/>
</dbReference>
<evidence type="ECO:0000259" key="8">
    <source>
        <dbReference type="Pfam" id="PF00535"/>
    </source>
</evidence>
<keyword evidence="10" id="KW-1185">Reference proteome</keyword>
<evidence type="ECO:0000256" key="7">
    <source>
        <dbReference type="SAM" id="Phobius"/>
    </source>
</evidence>
<dbReference type="GO" id="GO:0016746">
    <property type="term" value="F:acyltransferase activity"/>
    <property type="evidence" value="ECO:0007669"/>
    <property type="project" value="UniProtKB-KW"/>
</dbReference>
<feature type="domain" description="Glycosyltransferase 2-like" evidence="8">
    <location>
        <begin position="5"/>
        <end position="133"/>
    </location>
</feature>
<comment type="subcellular location">
    <subcellularLocation>
        <location evidence="1">Cell inner membrane</location>
    </subcellularLocation>
</comment>
<dbReference type="STRING" id="1293891.TMES_10585"/>
<dbReference type="InterPro" id="IPR001173">
    <property type="entry name" value="Glyco_trans_2-like"/>
</dbReference>
<dbReference type="Proteomes" id="UP000193391">
    <property type="component" value="Unassembled WGS sequence"/>
</dbReference>
<dbReference type="InterPro" id="IPR029044">
    <property type="entry name" value="Nucleotide-diphossugar_trans"/>
</dbReference>
<dbReference type="Pfam" id="PF00535">
    <property type="entry name" value="Glycos_transf_2"/>
    <property type="match status" value="1"/>
</dbReference>
<evidence type="ECO:0000256" key="6">
    <source>
        <dbReference type="ARBA" id="ARBA00023315"/>
    </source>
</evidence>
<reference evidence="9 10" key="1">
    <citation type="submission" date="2014-03" db="EMBL/GenBank/DDBJ databases">
        <title>The draft genome sequence of Thalassospira mesophila JCM 18969.</title>
        <authorList>
            <person name="Lai Q."/>
            <person name="Shao Z."/>
        </authorList>
    </citation>
    <scope>NUCLEOTIDE SEQUENCE [LARGE SCALE GENOMIC DNA]</scope>
    <source>
        <strain evidence="9 10">JCM 18969</strain>
    </source>
</reference>
<evidence type="ECO:0000313" key="10">
    <source>
        <dbReference type="Proteomes" id="UP000193391"/>
    </source>
</evidence>
<evidence type="ECO:0000256" key="5">
    <source>
        <dbReference type="ARBA" id="ARBA00023136"/>
    </source>
</evidence>
<protein>
    <recommendedName>
        <fullName evidence="8">Glycosyltransferase 2-like domain-containing protein</fullName>
    </recommendedName>
</protein>
<evidence type="ECO:0000256" key="1">
    <source>
        <dbReference type="ARBA" id="ARBA00004533"/>
    </source>
</evidence>
<dbReference type="SUPFAM" id="SSF53448">
    <property type="entry name" value="Nucleotide-diphospho-sugar transferases"/>
    <property type="match status" value="1"/>
</dbReference>
<keyword evidence="5 7" id="KW-0472">Membrane</keyword>
<keyword evidence="6" id="KW-0012">Acyltransferase</keyword>
<feature type="transmembrane region" description="Helical" evidence="7">
    <location>
        <begin position="293"/>
        <end position="311"/>
    </location>
</feature>
<dbReference type="PANTHER" id="PTHR30606">
    <property type="entry name" value="LIPID A BIOSYNTHESIS LAUROYL ACYLTRANSFERASE"/>
    <property type="match status" value="1"/>
</dbReference>
<dbReference type="CDD" id="cd04179">
    <property type="entry name" value="DPM_DPG-synthase_like"/>
    <property type="match status" value="1"/>
</dbReference>
<dbReference type="InterPro" id="IPR004960">
    <property type="entry name" value="LipA_acyltrans"/>
</dbReference>
<dbReference type="RefSeq" id="WP_085582288.1">
    <property type="nucleotide sequence ID" value="NZ_JFKA01000004.1"/>
</dbReference>
<proteinExistence type="predicted"/>
<dbReference type="Pfam" id="PF03279">
    <property type="entry name" value="Lip_A_acyltrans"/>
    <property type="match status" value="1"/>
</dbReference>
<keyword evidence="7" id="KW-0812">Transmembrane</keyword>
<accession>A0A1Y2KZM3</accession>
<evidence type="ECO:0000256" key="2">
    <source>
        <dbReference type="ARBA" id="ARBA00022475"/>
    </source>
</evidence>